<keyword evidence="1" id="KW-0812">Transmembrane</keyword>
<dbReference type="PANTHER" id="PTHR35526">
    <property type="entry name" value="ANTI-SIGMA-F FACTOR RSBW-RELATED"/>
    <property type="match status" value="1"/>
</dbReference>
<gene>
    <name evidence="2" type="ORF">GCM10025868_21220</name>
</gene>
<sequence>MASERQVRLDGDPRSVRTARRVVTEVLVGAGRPEWVDDAVLATSEVVTNVVLHAGTAGECRCGRCPARCASRCATTASSLPTTQRFGRMATTGRGMRMLALLSHAHGVIEPPDGKVAAAPWRPVRVVLVSLVLAAVLLVVMTAVTAGTQQATTRPGTVTRAGVPTCLALPGTGQVCLDAYHADHLRTRALRTGSACA</sequence>
<dbReference type="Gene3D" id="3.30.565.10">
    <property type="entry name" value="Histidine kinase-like ATPase, C-terminal domain"/>
    <property type="match status" value="1"/>
</dbReference>
<keyword evidence="1" id="KW-0472">Membrane</keyword>
<evidence type="ECO:0008006" key="4">
    <source>
        <dbReference type="Google" id="ProtNLM"/>
    </source>
</evidence>
<name>A0ABQ6JGH4_9ACTN</name>
<feature type="transmembrane region" description="Helical" evidence="1">
    <location>
        <begin position="124"/>
        <end position="144"/>
    </location>
</feature>
<evidence type="ECO:0000256" key="1">
    <source>
        <dbReference type="SAM" id="Phobius"/>
    </source>
</evidence>
<dbReference type="Proteomes" id="UP001157017">
    <property type="component" value="Unassembled WGS sequence"/>
</dbReference>
<keyword evidence="3" id="KW-1185">Reference proteome</keyword>
<protein>
    <recommendedName>
        <fullName evidence="4">Histidine kinase/HSP90-like ATPase domain-containing protein</fullName>
    </recommendedName>
</protein>
<reference evidence="3" key="1">
    <citation type="journal article" date="2019" name="Int. J. Syst. Evol. Microbiol.">
        <title>The Global Catalogue of Microorganisms (GCM) 10K type strain sequencing project: providing services to taxonomists for standard genome sequencing and annotation.</title>
        <authorList>
            <consortium name="The Broad Institute Genomics Platform"/>
            <consortium name="The Broad Institute Genome Sequencing Center for Infectious Disease"/>
            <person name="Wu L."/>
            <person name="Ma J."/>
        </authorList>
    </citation>
    <scope>NUCLEOTIDE SEQUENCE [LARGE SCALE GENOMIC DNA]</scope>
    <source>
        <strain evidence="3">NBRC 108730</strain>
    </source>
</reference>
<dbReference type="InterPro" id="IPR050267">
    <property type="entry name" value="Anti-sigma-factor_SerPK"/>
</dbReference>
<comment type="caution">
    <text evidence="2">The sequence shown here is derived from an EMBL/GenBank/DDBJ whole genome shotgun (WGS) entry which is preliminary data.</text>
</comment>
<accession>A0ABQ6JGH4</accession>
<proteinExistence type="predicted"/>
<evidence type="ECO:0000313" key="2">
    <source>
        <dbReference type="EMBL" id="GMA86872.1"/>
    </source>
</evidence>
<dbReference type="PANTHER" id="PTHR35526:SF3">
    <property type="entry name" value="ANTI-SIGMA-F FACTOR RSBW"/>
    <property type="match status" value="1"/>
</dbReference>
<dbReference type="InterPro" id="IPR036890">
    <property type="entry name" value="HATPase_C_sf"/>
</dbReference>
<evidence type="ECO:0000313" key="3">
    <source>
        <dbReference type="Proteomes" id="UP001157017"/>
    </source>
</evidence>
<dbReference type="EMBL" id="BSUZ01000001">
    <property type="protein sequence ID" value="GMA86872.1"/>
    <property type="molecule type" value="Genomic_DNA"/>
</dbReference>
<organism evidence="2 3">
    <name type="scientific">Angustibacter aerolatus</name>
    <dbReference type="NCBI Taxonomy" id="1162965"/>
    <lineage>
        <taxon>Bacteria</taxon>
        <taxon>Bacillati</taxon>
        <taxon>Actinomycetota</taxon>
        <taxon>Actinomycetes</taxon>
        <taxon>Kineosporiales</taxon>
        <taxon>Kineosporiaceae</taxon>
    </lineage>
</organism>
<keyword evidence="1" id="KW-1133">Transmembrane helix</keyword>